<dbReference type="SUPFAM" id="SSF100895">
    <property type="entry name" value="Kazal-type serine protease inhibitors"/>
    <property type="match status" value="1"/>
</dbReference>
<gene>
    <name evidence="2" type="ORF">PARMNEM_LOCUS10188</name>
</gene>
<name>A0AAV1L6Q6_9NEOP</name>
<sequence length="100" mass="11153">MINFVTKSPGIAVSYTLCFAYVFSPTTNLFSNVGIRESILGKKSFYPSTYNPMNSGCKCSTIYDPVCASNNKSYYNPCYIKCESGNNTIKVKYFGKCLPF</sequence>
<feature type="domain" description="Kazal-like" evidence="1">
    <location>
        <begin position="51"/>
        <end position="99"/>
    </location>
</feature>
<dbReference type="CDD" id="cd00104">
    <property type="entry name" value="KAZAL_FS"/>
    <property type="match status" value="1"/>
</dbReference>
<dbReference type="SMART" id="SM00280">
    <property type="entry name" value="KAZAL"/>
    <property type="match status" value="1"/>
</dbReference>
<evidence type="ECO:0000313" key="3">
    <source>
        <dbReference type="Proteomes" id="UP001314205"/>
    </source>
</evidence>
<comment type="caution">
    <text evidence="2">The sequence shown here is derived from an EMBL/GenBank/DDBJ whole genome shotgun (WGS) entry which is preliminary data.</text>
</comment>
<dbReference type="EMBL" id="CAVLGL010000084">
    <property type="protein sequence ID" value="CAK1589734.1"/>
    <property type="molecule type" value="Genomic_DNA"/>
</dbReference>
<evidence type="ECO:0000259" key="1">
    <source>
        <dbReference type="PROSITE" id="PS51465"/>
    </source>
</evidence>
<dbReference type="Gene3D" id="3.30.60.30">
    <property type="match status" value="1"/>
</dbReference>
<reference evidence="2 3" key="1">
    <citation type="submission" date="2023-11" db="EMBL/GenBank/DDBJ databases">
        <authorList>
            <person name="Hedman E."/>
            <person name="Englund M."/>
            <person name="Stromberg M."/>
            <person name="Nyberg Akerstrom W."/>
            <person name="Nylinder S."/>
            <person name="Jareborg N."/>
            <person name="Kallberg Y."/>
            <person name="Kronander E."/>
        </authorList>
    </citation>
    <scope>NUCLEOTIDE SEQUENCE [LARGE SCALE GENOMIC DNA]</scope>
</reference>
<dbReference type="Pfam" id="PF07648">
    <property type="entry name" value="Kazal_2"/>
    <property type="match status" value="1"/>
</dbReference>
<dbReference type="AlphaFoldDB" id="A0AAV1L6Q6"/>
<dbReference type="PROSITE" id="PS51465">
    <property type="entry name" value="KAZAL_2"/>
    <property type="match status" value="1"/>
</dbReference>
<dbReference type="Proteomes" id="UP001314205">
    <property type="component" value="Unassembled WGS sequence"/>
</dbReference>
<dbReference type="InterPro" id="IPR002350">
    <property type="entry name" value="Kazal_dom"/>
</dbReference>
<evidence type="ECO:0000313" key="2">
    <source>
        <dbReference type="EMBL" id="CAK1589734.1"/>
    </source>
</evidence>
<dbReference type="InterPro" id="IPR036058">
    <property type="entry name" value="Kazal_dom_sf"/>
</dbReference>
<keyword evidence="3" id="KW-1185">Reference proteome</keyword>
<protein>
    <recommendedName>
        <fullName evidence="1">Kazal-like domain-containing protein</fullName>
    </recommendedName>
</protein>
<dbReference type="PROSITE" id="PS00282">
    <property type="entry name" value="KAZAL_1"/>
    <property type="match status" value="1"/>
</dbReference>
<organism evidence="2 3">
    <name type="scientific">Parnassius mnemosyne</name>
    <name type="common">clouded apollo</name>
    <dbReference type="NCBI Taxonomy" id="213953"/>
    <lineage>
        <taxon>Eukaryota</taxon>
        <taxon>Metazoa</taxon>
        <taxon>Ecdysozoa</taxon>
        <taxon>Arthropoda</taxon>
        <taxon>Hexapoda</taxon>
        <taxon>Insecta</taxon>
        <taxon>Pterygota</taxon>
        <taxon>Neoptera</taxon>
        <taxon>Endopterygota</taxon>
        <taxon>Lepidoptera</taxon>
        <taxon>Glossata</taxon>
        <taxon>Ditrysia</taxon>
        <taxon>Papilionoidea</taxon>
        <taxon>Papilionidae</taxon>
        <taxon>Parnassiinae</taxon>
        <taxon>Parnassini</taxon>
        <taxon>Parnassius</taxon>
        <taxon>Driopa</taxon>
    </lineage>
</organism>
<accession>A0AAV1L6Q6</accession>
<proteinExistence type="predicted"/>